<sequence length="135" mass="14429">MARILVVDDDPTIRAIAQELLLGSGHELFEAADGDEALLIAARTPVDLIVLDMLMPNKDGIETIQALKRDHPDTRILAISSGGRMDGATLLKLASAFGADETMLKPLRLATFAVIVEALLARRAVPSPLEFAQSA</sequence>
<dbReference type="AlphaFoldDB" id="A0A7W9CLA9"/>
<proteinExistence type="predicted"/>
<organism evidence="4 5">
    <name type="scientific">Brevundimonas variabilis</name>
    <dbReference type="NCBI Taxonomy" id="74312"/>
    <lineage>
        <taxon>Bacteria</taxon>
        <taxon>Pseudomonadati</taxon>
        <taxon>Pseudomonadota</taxon>
        <taxon>Alphaproteobacteria</taxon>
        <taxon>Caulobacterales</taxon>
        <taxon>Caulobacteraceae</taxon>
        <taxon>Brevundimonas</taxon>
    </lineage>
</organism>
<dbReference type="RefSeq" id="WP_183214523.1">
    <property type="nucleotide sequence ID" value="NZ_JACHOR010000006.1"/>
</dbReference>
<dbReference type="Gene3D" id="3.40.50.2300">
    <property type="match status" value="1"/>
</dbReference>
<dbReference type="CDD" id="cd00156">
    <property type="entry name" value="REC"/>
    <property type="match status" value="1"/>
</dbReference>
<dbReference type="InterPro" id="IPR050595">
    <property type="entry name" value="Bact_response_regulator"/>
</dbReference>
<evidence type="ECO:0000313" key="4">
    <source>
        <dbReference type="EMBL" id="MBB5747528.1"/>
    </source>
</evidence>
<dbReference type="PANTHER" id="PTHR44591:SF23">
    <property type="entry name" value="CHEY SUBFAMILY"/>
    <property type="match status" value="1"/>
</dbReference>
<dbReference type="InterPro" id="IPR001789">
    <property type="entry name" value="Sig_transdc_resp-reg_receiver"/>
</dbReference>
<dbReference type="PROSITE" id="PS50110">
    <property type="entry name" value="RESPONSE_REGULATORY"/>
    <property type="match status" value="1"/>
</dbReference>
<dbReference type="GO" id="GO:0000160">
    <property type="term" value="P:phosphorelay signal transduction system"/>
    <property type="evidence" value="ECO:0007669"/>
    <property type="project" value="InterPro"/>
</dbReference>
<dbReference type="InterPro" id="IPR011006">
    <property type="entry name" value="CheY-like_superfamily"/>
</dbReference>
<reference evidence="4 5" key="1">
    <citation type="submission" date="2020-08" db="EMBL/GenBank/DDBJ databases">
        <title>Genomic Encyclopedia of Type Strains, Phase IV (KMG-IV): sequencing the most valuable type-strain genomes for metagenomic binning, comparative biology and taxonomic classification.</title>
        <authorList>
            <person name="Goeker M."/>
        </authorList>
    </citation>
    <scope>NUCLEOTIDE SEQUENCE [LARGE SCALE GENOMIC DNA]</scope>
    <source>
        <strain evidence="4 5">DSM 4737</strain>
    </source>
</reference>
<comment type="caution">
    <text evidence="4">The sequence shown here is derived from an EMBL/GenBank/DDBJ whole genome shotgun (WGS) entry which is preliminary data.</text>
</comment>
<feature type="domain" description="Response regulatory" evidence="3">
    <location>
        <begin position="3"/>
        <end position="120"/>
    </location>
</feature>
<dbReference type="Pfam" id="PF00072">
    <property type="entry name" value="Response_reg"/>
    <property type="match status" value="1"/>
</dbReference>
<evidence type="ECO:0000313" key="5">
    <source>
        <dbReference type="Proteomes" id="UP000545037"/>
    </source>
</evidence>
<accession>A0A7W9CLA9</accession>
<keyword evidence="5" id="KW-1185">Reference proteome</keyword>
<feature type="modified residue" description="4-aspartylphosphate" evidence="2">
    <location>
        <position position="52"/>
    </location>
</feature>
<evidence type="ECO:0000256" key="2">
    <source>
        <dbReference type="PROSITE-ProRule" id="PRU00169"/>
    </source>
</evidence>
<evidence type="ECO:0000259" key="3">
    <source>
        <dbReference type="PROSITE" id="PS50110"/>
    </source>
</evidence>
<name>A0A7W9CLA9_9CAUL</name>
<evidence type="ECO:0000256" key="1">
    <source>
        <dbReference type="ARBA" id="ARBA00022553"/>
    </source>
</evidence>
<protein>
    <submittedName>
        <fullName evidence="4">CheY-like chemotaxis protein</fullName>
    </submittedName>
</protein>
<dbReference type="PANTHER" id="PTHR44591">
    <property type="entry name" value="STRESS RESPONSE REGULATOR PROTEIN 1"/>
    <property type="match status" value="1"/>
</dbReference>
<dbReference type="Proteomes" id="UP000545037">
    <property type="component" value="Unassembled WGS sequence"/>
</dbReference>
<dbReference type="SMART" id="SM00448">
    <property type="entry name" value="REC"/>
    <property type="match status" value="1"/>
</dbReference>
<gene>
    <name evidence="4" type="ORF">GGR13_003156</name>
</gene>
<dbReference type="SUPFAM" id="SSF52172">
    <property type="entry name" value="CheY-like"/>
    <property type="match status" value="1"/>
</dbReference>
<keyword evidence="1 2" id="KW-0597">Phosphoprotein</keyword>
<dbReference type="EMBL" id="JACHOR010000006">
    <property type="protein sequence ID" value="MBB5747528.1"/>
    <property type="molecule type" value="Genomic_DNA"/>
</dbReference>